<name>A0A1I7URH5_9PELO</name>
<protein>
    <submittedName>
        <fullName evidence="2">Uncharacterized protein</fullName>
    </submittedName>
</protein>
<evidence type="ECO:0000313" key="2">
    <source>
        <dbReference type="WBParaSite" id="Csp11.Scaffold630.g18618.t1"/>
    </source>
</evidence>
<organism evidence="1 2">
    <name type="scientific">Caenorhabditis tropicalis</name>
    <dbReference type="NCBI Taxonomy" id="1561998"/>
    <lineage>
        <taxon>Eukaryota</taxon>
        <taxon>Metazoa</taxon>
        <taxon>Ecdysozoa</taxon>
        <taxon>Nematoda</taxon>
        <taxon>Chromadorea</taxon>
        <taxon>Rhabditida</taxon>
        <taxon>Rhabditina</taxon>
        <taxon>Rhabditomorpha</taxon>
        <taxon>Rhabditoidea</taxon>
        <taxon>Rhabditidae</taxon>
        <taxon>Peloderinae</taxon>
        <taxon>Caenorhabditis</taxon>
    </lineage>
</organism>
<dbReference type="AlphaFoldDB" id="A0A1I7URH5"/>
<keyword evidence="1" id="KW-1185">Reference proteome</keyword>
<evidence type="ECO:0000313" key="1">
    <source>
        <dbReference type="Proteomes" id="UP000095282"/>
    </source>
</evidence>
<proteinExistence type="predicted"/>
<sequence>MTSNEELFLKSVGNNIQFLSALENGLSLSMECLVLEGKEVDKYVAVKTHFEYIRISLGHLTKVLEEYGVNDQFKYLLERLFEKIEAGSLFYSFLSAVREKDIEWCEAIEKEYEILVKMTQKFKIKVSKDADSTEKMNKSNVANNVQQENLTEIEKGLEK</sequence>
<reference evidence="2" key="1">
    <citation type="submission" date="2016-11" db="UniProtKB">
        <authorList>
            <consortium name="WormBaseParasite"/>
        </authorList>
    </citation>
    <scope>IDENTIFICATION</scope>
</reference>
<dbReference type="Proteomes" id="UP000095282">
    <property type="component" value="Unplaced"/>
</dbReference>
<dbReference type="WBParaSite" id="Csp11.Scaffold630.g18618.t1">
    <property type="protein sequence ID" value="Csp11.Scaffold630.g18618.t1"/>
    <property type="gene ID" value="Csp11.Scaffold630.g18618"/>
</dbReference>
<accession>A0A1I7URH5</accession>